<dbReference type="AlphaFoldDB" id="A0A076MT95"/>
<feature type="domain" description="ABC transmembrane type-1" evidence="8">
    <location>
        <begin position="63"/>
        <end position="243"/>
    </location>
</feature>
<protein>
    <submittedName>
        <fullName evidence="9">Binding-protein-dependent transport systems inner membrane component</fullName>
    </submittedName>
</protein>
<dbReference type="InterPro" id="IPR035906">
    <property type="entry name" value="MetI-like_sf"/>
</dbReference>
<feature type="transmembrane region" description="Helical" evidence="7">
    <location>
        <begin position="224"/>
        <end position="243"/>
    </location>
</feature>
<evidence type="ECO:0000256" key="7">
    <source>
        <dbReference type="RuleBase" id="RU363032"/>
    </source>
</evidence>
<feature type="transmembrane region" description="Helical" evidence="7">
    <location>
        <begin position="9"/>
        <end position="29"/>
    </location>
</feature>
<dbReference type="PANTHER" id="PTHR30151:SF20">
    <property type="entry name" value="ABC TRANSPORTER PERMEASE PROTEIN HI_0355-RELATED"/>
    <property type="match status" value="1"/>
</dbReference>
<sequence>MNRERFGRWLPWVSTPLILVVFFLLWDVFVRVNGMSELVLPRPGTVFASLGELVTTGDTWYHARVTAIETISGFAIALVAGVAAGVVLGKVRWMERSLRPLIVASQVVPKVALIPLFVIWFGFGITSKVIMAAMLAFFPIMLNVQLGVRSVEAGQRDVMRSLNANRWQTFNHLEFKSTLPYVFAGMEVGIVLAIIGTIVGEYLGGSEGLGYLVVRTLNALDAPALFAVIILLSVLGLLLYFVVNGLKRFFIPWHESVYSMRETNA</sequence>
<dbReference type="PATRIC" id="fig|1068978.7.peg.4081"/>
<reference evidence="9 10" key="1">
    <citation type="submission" date="2014-07" db="EMBL/GenBank/DDBJ databases">
        <title>Whole Genome Sequence of the Amycolatopsis methanolica 239.</title>
        <authorList>
            <person name="Tang B."/>
        </authorList>
    </citation>
    <scope>NUCLEOTIDE SEQUENCE [LARGE SCALE GENOMIC DNA]</scope>
    <source>
        <strain evidence="9 10">239</strain>
    </source>
</reference>
<keyword evidence="5 7" id="KW-1133">Transmembrane helix</keyword>
<dbReference type="EMBL" id="CP009110">
    <property type="protein sequence ID" value="AIJ23909.1"/>
    <property type="molecule type" value="Genomic_DNA"/>
</dbReference>
<dbReference type="GO" id="GO:0055085">
    <property type="term" value="P:transmembrane transport"/>
    <property type="evidence" value="ECO:0007669"/>
    <property type="project" value="InterPro"/>
</dbReference>
<dbReference type="Gene3D" id="1.10.3720.10">
    <property type="entry name" value="MetI-like"/>
    <property type="match status" value="1"/>
</dbReference>
<keyword evidence="2 7" id="KW-0813">Transport</keyword>
<evidence type="ECO:0000256" key="3">
    <source>
        <dbReference type="ARBA" id="ARBA00022475"/>
    </source>
</evidence>
<proteinExistence type="inferred from homology"/>
<keyword evidence="10" id="KW-1185">Reference proteome</keyword>
<feature type="transmembrane region" description="Helical" evidence="7">
    <location>
        <begin position="181"/>
        <end position="204"/>
    </location>
</feature>
<dbReference type="eggNOG" id="COG0600">
    <property type="taxonomic scope" value="Bacteria"/>
</dbReference>
<keyword evidence="4 7" id="KW-0812">Transmembrane</keyword>
<evidence type="ECO:0000256" key="4">
    <source>
        <dbReference type="ARBA" id="ARBA00022692"/>
    </source>
</evidence>
<gene>
    <name evidence="9" type="primary">ssuC</name>
    <name evidence="9" type="ORF">AMETH_3817</name>
</gene>
<evidence type="ECO:0000256" key="5">
    <source>
        <dbReference type="ARBA" id="ARBA00022989"/>
    </source>
</evidence>
<dbReference type="PANTHER" id="PTHR30151">
    <property type="entry name" value="ALKANE SULFONATE ABC TRANSPORTER-RELATED, MEMBRANE SUBUNIT"/>
    <property type="match status" value="1"/>
</dbReference>
<dbReference type="KEGG" id="amq:AMETH_3817"/>
<dbReference type="OrthoDB" id="7274389at2"/>
<dbReference type="Pfam" id="PF00528">
    <property type="entry name" value="BPD_transp_1"/>
    <property type="match status" value="1"/>
</dbReference>
<evidence type="ECO:0000313" key="9">
    <source>
        <dbReference type="EMBL" id="AIJ23909.1"/>
    </source>
</evidence>
<feature type="transmembrane region" description="Helical" evidence="7">
    <location>
        <begin position="129"/>
        <end position="151"/>
    </location>
</feature>
<dbReference type="GO" id="GO:0005886">
    <property type="term" value="C:plasma membrane"/>
    <property type="evidence" value="ECO:0007669"/>
    <property type="project" value="UniProtKB-SubCell"/>
</dbReference>
<evidence type="ECO:0000313" key="10">
    <source>
        <dbReference type="Proteomes" id="UP000062973"/>
    </source>
</evidence>
<organism evidence="9 10">
    <name type="scientific">Amycolatopsis methanolica 239</name>
    <dbReference type="NCBI Taxonomy" id="1068978"/>
    <lineage>
        <taxon>Bacteria</taxon>
        <taxon>Bacillati</taxon>
        <taxon>Actinomycetota</taxon>
        <taxon>Actinomycetes</taxon>
        <taxon>Pseudonocardiales</taxon>
        <taxon>Pseudonocardiaceae</taxon>
        <taxon>Amycolatopsis</taxon>
        <taxon>Amycolatopsis methanolica group</taxon>
    </lineage>
</organism>
<comment type="subcellular location">
    <subcellularLocation>
        <location evidence="1 7">Cell membrane</location>
        <topology evidence="1 7">Multi-pass membrane protein</topology>
    </subcellularLocation>
</comment>
<evidence type="ECO:0000259" key="8">
    <source>
        <dbReference type="PROSITE" id="PS50928"/>
    </source>
</evidence>
<keyword evidence="6 7" id="KW-0472">Membrane</keyword>
<keyword evidence="3" id="KW-1003">Cell membrane</keyword>
<dbReference type="STRING" id="1068978.AMETH_3817"/>
<dbReference type="CDD" id="cd06261">
    <property type="entry name" value="TM_PBP2"/>
    <property type="match status" value="1"/>
</dbReference>
<dbReference type="SUPFAM" id="SSF161098">
    <property type="entry name" value="MetI-like"/>
    <property type="match status" value="1"/>
</dbReference>
<evidence type="ECO:0000256" key="2">
    <source>
        <dbReference type="ARBA" id="ARBA00022448"/>
    </source>
</evidence>
<evidence type="ECO:0000256" key="1">
    <source>
        <dbReference type="ARBA" id="ARBA00004651"/>
    </source>
</evidence>
<feature type="transmembrane region" description="Helical" evidence="7">
    <location>
        <begin position="70"/>
        <end position="89"/>
    </location>
</feature>
<feature type="transmembrane region" description="Helical" evidence="7">
    <location>
        <begin position="101"/>
        <end position="123"/>
    </location>
</feature>
<dbReference type="InterPro" id="IPR000515">
    <property type="entry name" value="MetI-like"/>
</dbReference>
<name>A0A076MT95_AMYME</name>
<dbReference type="Proteomes" id="UP000062973">
    <property type="component" value="Chromosome"/>
</dbReference>
<accession>A0A076MT95</accession>
<comment type="similarity">
    <text evidence="7">Belongs to the binding-protein-dependent transport system permease family.</text>
</comment>
<evidence type="ECO:0000256" key="6">
    <source>
        <dbReference type="ARBA" id="ARBA00023136"/>
    </source>
</evidence>
<dbReference type="HOGENOM" id="CLU_046113_2_1_11"/>
<dbReference type="PROSITE" id="PS50928">
    <property type="entry name" value="ABC_TM1"/>
    <property type="match status" value="1"/>
</dbReference>